<gene>
    <name evidence="2" type="ORF">GALL_537950</name>
</gene>
<accession>A0A1J5PM71</accession>
<dbReference type="AntiFam" id="ANF00093">
    <property type="entry name" value="Shadow ORF (opposite nagR)"/>
</dbReference>
<reference evidence="2" key="1">
    <citation type="submission" date="2016-10" db="EMBL/GenBank/DDBJ databases">
        <title>Sequence of Gallionella enrichment culture.</title>
        <authorList>
            <person name="Poehlein A."/>
            <person name="Muehling M."/>
            <person name="Daniel R."/>
        </authorList>
    </citation>
    <scope>NUCLEOTIDE SEQUENCE</scope>
</reference>
<evidence type="ECO:0000256" key="1">
    <source>
        <dbReference type="SAM" id="MobiDB-lite"/>
    </source>
</evidence>
<proteinExistence type="predicted"/>
<name>A0A1J5PM71_9ZZZZ</name>
<organism evidence="2">
    <name type="scientific">mine drainage metagenome</name>
    <dbReference type="NCBI Taxonomy" id="410659"/>
    <lineage>
        <taxon>unclassified sequences</taxon>
        <taxon>metagenomes</taxon>
        <taxon>ecological metagenomes</taxon>
    </lineage>
</organism>
<feature type="region of interest" description="Disordered" evidence="1">
    <location>
        <begin position="75"/>
        <end position="108"/>
    </location>
</feature>
<feature type="region of interest" description="Disordered" evidence="1">
    <location>
        <begin position="150"/>
        <end position="170"/>
    </location>
</feature>
<protein>
    <submittedName>
        <fullName evidence="2">Uncharacterized protein</fullName>
    </submittedName>
</protein>
<feature type="region of interest" description="Disordered" evidence="1">
    <location>
        <begin position="1"/>
        <end position="23"/>
    </location>
</feature>
<dbReference type="AlphaFoldDB" id="A0A1J5PM71"/>
<evidence type="ECO:0000313" key="2">
    <source>
        <dbReference type="EMBL" id="OIQ64653.1"/>
    </source>
</evidence>
<dbReference type="EMBL" id="MLJW01007946">
    <property type="protein sequence ID" value="OIQ64653.1"/>
    <property type="molecule type" value="Genomic_DNA"/>
</dbReference>
<comment type="caution">
    <text evidence="2">The sequence shown here is derived from an EMBL/GenBank/DDBJ whole genome shotgun (WGS) entry which is preliminary data.</text>
</comment>
<sequence>MRHADQHLQANRTGGQRVLRPHHPDQGLAQQHLLHQARRPRSEAADHEISAAAVQLIKDVEPKLGNHQAGVRRLPGHALHQPGDQHAASIGAGHQHESPLGRGRIKGRRRERRLKLGQCAIDLRPDLQGPWRRFQSARIAQEQLVVQGVSRSPQSVADRRLRQAQPRARPGRVALLHQDVEDPQQIQV</sequence>